<name>A0A391P147_9FIRM</name>
<dbReference type="AlphaFoldDB" id="A0A391P147"/>
<gene>
    <name evidence="2" type="ORF">KGMB01110_21300</name>
</gene>
<dbReference type="Gene3D" id="1.10.260.40">
    <property type="entry name" value="lambda repressor-like DNA-binding domains"/>
    <property type="match status" value="1"/>
</dbReference>
<comment type="caution">
    <text evidence="2">The sequence shown here is derived from an EMBL/GenBank/DDBJ whole genome shotgun (WGS) entry which is preliminary data.</text>
</comment>
<feature type="domain" description="HTH cro/C1-type" evidence="1">
    <location>
        <begin position="8"/>
        <end position="61"/>
    </location>
</feature>
<dbReference type="InterPro" id="IPR010982">
    <property type="entry name" value="Lambda_DNA-bd_dom_sf"/>
</dbReference>
<dbReference type="RefSeq" id="WP_019163073.1">
    <property type="nucleotide sequence ID" value="NZ_BHGK01000001.1"/>
</dbReference>
<dbReference type="GO" id="GO:0003677">
    <property type="term" value="F:DNA binding"/>
    <property type="evidence" value="ECO:0007669"/>
    <property type="project" value="InterPro"/>
</dbReference>
<dbReference type="Proteomes" id="UP000265643">
    <property type="component" value="Unassembled WGS sequence"/>
</dbReference>
<protein>
    <submittedName>
        <fullName evidence="2">Transcriptional regulator</fullName>
    </submittedName>
</protein>
<reference evidence="3" key="1">
    <citation type="submission" date="2018-09" db="EMBL/GenBank/DDBJ databases">
        <title>Draft Genome Sequence of Mediterraneibacter sp. KCTC 15684.</title>
        <authorList>
            <person name="Kim J.S."/>
            <person name="Han K.I."/>
            <person name="Suh M.K."/>
            <person name="Lee K.C."/>
            <person name="Eom M.K."/>
            <person name="Lee J.H."/>
            <person name="Park S.H."/>
            <person name="Kang S.W."/>
            <person name="Park J.E."/>
            <person name="Oh B.S."/>
            <person name="Yu S.Y."/>
            <person name="Choi S.H."/>
            <person name="Lee D.H."/>
            <person name="Yoon H."/>
            <person name="Kim B."/>
            <person name="Yang S.J."/>
            <person name="Lee J.S."/>
        </authorList>
    </citation>
    <scope>NUCLEOTIDE SEQUENCE [LARGE SCALE GENOMIC DNA]</scope>
    <source>
        <strain evidence="3">KCTC 15684</strain>
    </source>
</reference>
<evidence type="ECO:0000313" key="3">
    <source>
        <dbReference type="Proteomes" id="UP000265643"/>
    </source>
</evidence>
<dbReference type="EMBL" id="BHGK01000001">
    <property type="protein sequence ID" value="GCA67694.1"/>
    <property type="molecule type" value="Genomic_DNA"/>
</dbReference>
<dbReference type="SUPFAM" id="SSF47413">
    <property type="entry name" value="lambda repressor-like DNA-binding domains"/>
    <property type="match status" value="1"/>
</dbReference>
<dbReference type="Pfam" id="PF13443">
    <property type="entry name" value="HTH_26"/>
    <property type="match status" value="1"/>
</dbReference>
<proteinExistence type="predicted"/>
<evidence type="ECO:0000313" key="2">
    <source>
        <dbReference type="EMBL" id="GCA67694.1"/>
    </source>
</evidence>
<evidence type="ECO:0000259" key="1">
    <source>
        <dbReference type="PROSITE" id="PS50943"/>
    </source>
</evidence>
<dbReference type="PROSITE" id="PS50943">
    <property type="entry name" value="HTH_CROC1"/>
    <property type="match status" value="1"/>
</dbReference>
<sequence length="72" mass="7922">MAVSYKKLWKLLIDRDMKKKDLCAAAGISHASVAKLGKNENVTTDVLVKICTALKCDISDIMEIIEIEGEKA</sequence>
<organism evidence="2 3">
    <name type="scientific">Mediterraneibacter butyricigenes</name>
    <dbReference type="NCBI Taxonomy" id="2316025"/>
    <lineage>
        <taxon>Bacteria</taxon>
        <taxon>Bacillati</taxon>
        <taxon>Bacillota</taxon>
        <taxon>Clostridia</taxon>
        <taxon>Lachnospirales</taxon>
        <taxon>Lachnospiraceae</taxon>
        <taxon>Mediterraneibacter</taxon>
    </lineage>
</organism>
<keyword evidence="3" id="KW-1185">Reference proteome</keyword>
<accession>A0A391P147</accession>
<dbReference type="InterPro" id="IPR001387">
    <property type="entry name" value="Cro/C1-type_HTH"/>
</dbReference>